<reference evidence="1 2" key="1">
    <citation type="submission" date="2019-02" db="EMBL/GenBank/DDBJ databases">
        <title>Deep-cultivation of Planctomycetes and their phenomic and genomic characterization uncovers novel biology.</title>
        <authorList>
            <person name="Wiegand S."/>
            <person name="Jogler M."/>
            <person name="Boedeker C."/>
            <person name="Pinto D."/>
            <person name="Vollmers J."/>
            <person name="Rivas-Marin E."/>
            <person name="Kohn T."/>
            <person name="Peeters S.H."/>
            <person name="Heuer A."/>
            <person name="Rast P."/>
            <person name="Oberbeckmann S."/>
            <person name="Bunk B."/>
            <person name="Jeske O."/>
            <person name="Meyerdierks A."/>
            <person name="Storesund J.E."/>
            <person name="Kallscheuer N."/>
            <person name="Luecker S."/>
            <person name="Lage O.M."/>
            <person name="Pohl T."/>
            <person name="Merkel B.J."/>
            <person name="Hornburger P."/>
            <person name="Mueller R.-W."/>
            <person name="Bruemmer F."/>
            <person name="Labrenz M."/>
            <person name="Spormann A.M."/>
            <person name="Op Den Camp H."/>
            <person name="Overmann J."/>
            <person name="Amann R."/>
            <person name="Jetten M.S.M."/>
            <person name="Mascher T."/>
            <person name="Medema M.H."/>
            <person name="Devos D.P."/>
            <person name="Kaster A.-K."/>
            <person name="Ovreas L."/>
            <person name="Rohde M."/>
            <person name="Galperin M.Y."/>
            <person name="Jogler C."/>
        </authorList>
    </citation>
    <scope>NUCLEOTIDE SEQUENCE [LARGE SCALE GENOMIC DNA]</scope>
    <source>
        <strain evidence="1 2">Pla144</strain>
    </source>
</reference>
<accession>A0A5C6CJ97</accession>
<protein>
    <submittedName>
        <fullName evidence="1">Uncharacterized protein</fullName>
    </submittedName>
</protein>
<organism evidence="1 2">
    <name type="scientific">Bythopirellula polymerisocia</name>
    <dbReference type="NCBI Taxonomy" id="2528003"/>
    <lineage>
        <taxon>Bacteria</taxon>
        <taxon>Pseudomonadati</taxon>
        <taxon>Planctomycetota</taxon>
        <taxon>Planctomycetia</taxon>
        <taxon>Pirellulales</taxon>
        <taxon>Lacipirellulaceae</taxon>
        <taxon>Bythopirellula</taxon>
    </lineage>
</organism>
<gene>
    <name evidence="1" type="ORF">Pla144_37190</name>
</gene>
<comment type="caution">
    <text evidence="1">The sequence shown here is derived from an EMBL/GenBank/DDBJ whole genome shotgun (WGS) entry which is preliminary data.</text>
</comment>
<evidence type="ECO:0000313" key="1">
    <source>
        <dbReference type="EMBL" id="TWU23544.1"/>
    </source>
</evidence>
<keyword evidence="2" id="KW-1185">Reference proteome</keyword>
<dbReference type="AlphaFoldDB" id="A0A5C6CJ97"/>
<dbReference type="Proteomes" id="UP000318437">
    <property type="component" value="Unassembled WGS sequence"/>
</dbReference>
<evidence type="ECO:0000313" key="2">
    <source>
        <dbReference type="Proteomes" id="UP000318437"/>
    </source>
</evidence>
<name>A0A5C6CJ97_9BACT</name>
<sequence>MSHIGLDVARFPKKLPLVRPLQCAYRKAPSGRLHKPFLQKDLEDSETRIRPSPARQTSSLPLHLGLLMHRMAG</sequence>
<dbReference type="EMBL" id="SJPS01000006">
    <property type="protein sequence ID" value="TWU23544.1"/>
    <property type="molecule type" value="Genomic_DNA"/>
</dbReference>
<proteinExistence type="predicted"/>